<comment type="caution">
    <text evidence="1">The sequence shown here is derived from an EMBL/GenBank/DDBJ whole genome shotgun (WGS) entry which is preliminary data.</text>
</comment>
<dbReference type="AlphaFoldDB" id="A0A0F9NHB3"/>
<accession>A0A0F9NHB3</accession>
<protein>
    <submittedName>
        <fullName evidence="1">Uncharacterized protein</fullName>
    </submittedName>
</protein>
<sequence length="138" mass="16234">MVSGVFQFVLHNRLKIPWALARAGSSPAPSNSCYQDLRSYSHSLAASFDLHITQKLRKRLENTSKNLRQFRFIKRAENQLLFINIFFELRKKCVIQSKSTKNNQINQEHKLENTRDYTSLVVVNSNYFYYVLTVKERS</sequence>
<organism evidence="1">
    <name type="scientific">marine sediment metagenome</name>
    <dbReference type="NCBI Taxonomy" id="412755"/>
    <lineage>
        <taxon>unclassified sequences</taxon>
        <taxon>metagenomes</taxon>
        <taxon>ecological metagenomes</taxon>
    </lineage>
</organism>
<gene>
    <name evidence="1" type="ORF">LCGC14_1027880</name>
</gene>
<proteinExistence type="predicted"/>
<evidence type="ECO:0000313" key="1">
    <source>
        <dbReference type="EMBL" id="KKN11307.1"/>
    </source>
</evidence>
<name>A0A0F9NHB3_9ZZZZ</name>
<reference evidence="1" key="1">
    <citation type="journal article" date="2015" name="Nature">
        <title>Complex archaea that bridge the gap between prokaryotes and eukaryotes.</title>
        <authorList>
            <person name="Spang A."/>
            <person name="Saw J.H."/>
            <person name="Jorgensen S.L."/>
            <person name="Zaremba-Niedzwiedzka K."/>
            <person name="Martijn J."/>
            <person name="Lind A.E."/>
            <person name="van Eijk R."/>
            <person name="Schleper C."/>
            <person name="Guy L."/>
            <person name="Ettema T.J."/>
        </authorList>
    </citation>
    <scope>NUCLEOTIDE SEQUENCE</scope>
</reference>
<dbReference type="EMBL" id="LAZR01004149">
    <property type="protein sequence ID" value="KKN11307.1"/>
    <property type="molecule type" value="Genomic_DNA"/>
</dbReference>